<accession>A0AA37TXU4</accession>
<organism evidence="1 2">
    <name type="scientific">Paraferrimonas haliotis</name>
    <dbReference type="NCBI Taxonomy" id="2013866"/>
    <lineage>
        <taxon>Bacteria</taxon>
        <taxon>Pseudomonadati</taxon>
        <taxon>Pseudomonadota</taxon>
        <taxon>Gammaproteobacteria</taxon>
        <taxon>Alteromonadales</taxon>
        <taxon>Ferrimonadaceae</taxon>
        <taxon>Paraferrimonas</taxon>
    </lineage>
</organism>
<evidence type="ECO:0000313" key="1">
    <source>
        <dbReference type="EMBL" id="GLS83351.1"/>
    </source>
</evidence>
<protein>
    <submittedName>
        <fullName evidence="1">TAT leader-containing periplasmic protein</fullName>
    </submittedName>
</protein>
<gene>
    <name evidence="1" type="ORF">GCM10007894_13280</name>
</gene>
<comment type="caution">
    <text evidence="1">The sequence shown here is derived from an EMBL/GenBank/DDBJ whole genome shotgun (WGS) entry which is preliminary data.</text>
</comment>
<dbReference type="EMBL" id="BSPO01000002">
    <property type="protein sequence ID" value="GLS83351.1"/>
    <property type="molecule type" value="Genomic_DNA"/>
</dbReference>
<name>A0AA37TXU4_9GAMM</name>
<dbReference type="RefSeq" id="WP_095499832.1">
    <property type="nucleotide sequence ID" value="NZ_BSPO01000002.1"/>
</dbReference>
<evidence type="ECO:0000313" key="2">
    <source>
        <dbReference type="Proteomes" id="UP001157439"/>
    </source>
</evidence>
<proteinExistence type="predicted"/>
<sequence>MRRRTFLTIGIASTAAMAFGVKLYSDKAFDDSNYDEHHRVLLAALVPVLLDGILPEVTQPRQRAINRCIDNCLTTISLLPEHQAEQMQELLQSLEAQFGNLLLVGSITPLALQSPAQIQQVLESWRNSFIEMLQQAYLGLRNLIIASYYSDPDVWPTLGYHKPNIPGAS</sequence>
<dbReference type="Proteomes" id="UP001157439">
    <property type="component" value="Unassembled WGS sequence"/>
</dbReference>
<reference evidence="1 2" key="1">
    <citation type="journal article" date="2014" name="Int. J. Syst. Evol. Microbiol.">
        <title>Complete genome sequence of Corynebacterium casei LMG S-19264T (=DSM 44701T), isolated from a smear-ripened cheese.</title>
        <authorList>
            <consortium name="US DOE Joint Genome Institute (JGI-PGF)"/>
            <person name="Walter F."/>
            <person name="Albersmeier A."/>
            <person name="Kalinowski J."/>
            <person name="Ruckert C."/>
        </authorList>
    </citation>
    <scope>NUCLEOTIDE SEQUENCE [LARGE SCALE GENOMIC DNA]</scope>
    <source>
        <strain evidence="1 2">NBRC 112785</strain>
    </source>
</reference>
<keyword evidence="2" id="KW-1185">Reference proteome</keyword>
<dbReference type="AlphaFoldDB" id="A0AA37TXU4"/>